<name>A0ABD5RBX6_9EURY</name>
<dbReference type="AlphaFoldDB" id="A0ABD5RBX6"/>
<keyword evidence="2" id="KW-1185">Reference proteome</keyword>
<dbReference type="EMBL" id="JBHSKX010000002">
    <property type="protein sequence ID" value="MFC5367494.1"/>
    <property type="molecule type" value="Genomic_DNA"/>
</dbReference>
<accession>A0ABD5RBX6</accession>
<dbReference type="Proteomes" id="UP001596201">
    <property type="component" value="Unassembled WGS sequence"/>
</dbReference>
<organism evidence="1 2">
    <name type="scientific">Salinirubrum litoreum</name>
    <dbReference type="NCBI Taxonomy" id="1126234"/>
    <lineage>
        <taxon>Archaea</taxon>
        <taxon>Methanobacteriati</taxon>
        <taxon>Methanobacteriota</taxon>
        <taxon>Stenosarchaea group</taxon>
        <taxon>Halobacteria</taxon>
        <taxon>Halobacteriales</taxon>
        <taxon>Haloferacaceae</taxon>
        <taxon>Salinirubrum</taxon>
    </lineage>
</organism>
<sequence length="103" mass="11422">MTGERDDHDVPIEITVAEESDDRPSLVPDSRMDVAVRGQLYPTGQLEDGRFVAWWYEADAPALDDPATTEWVTAPTRFLAAATLRELWEDPTTFGQVTADGQA</sequence>
<gene>
    <name evidence="1" type="ORF">ACFPJ5_11135</name>
</gene>
<evidence type="ECO:0000313" key="2">
    <source>
        <dbReference type="Proteomes" id="UP001596201"/>
    </source>
</evidence>
<evidence type="ECO:0000313" key="1">
    <source>
        <dbReference type="EMBL" id="MFC5367494.1"/>
    </source>
</evidence>
<reference evidence="1 2" key="1">
    <citation type="journal article" date="2019" name="Int. J. Syst. Evol. Microbiol.">
        <title>The Global Catalogue of Microorganisms (GCM) 10K type strain sequencing project: providing services to taxonomists for standard genome sequencing and annotation.</title>
        <authorList>
            <consortium name="The Broad Institute Genomics Platform"/>
            <consortium name="The Broad Institute Genome Sequencing Center for Infectious Disease"/>
            <person name="Wu L."/>
            <person name="Ma J."/>
        </authorList>
    </citation>
    <scope>NUCLEOTIDE SEQUENCE [LARGE SCALE GENOMIC DNA]</scope>
    <source>
        <strain evidence="1 2">CGMCC 1.12237</strain>
    </source>
</reference>
<dbReference type="RefSeq" id="WP_227229746.1">
    <property type="nucleotide sequence ID" value="NZ_JAJCVJ010000002.1"/>
</dbReference>
<proteinExistence type="predicted"/>
<comment type="caution">
    <text evidence="1">The sequence shown here is derived from an EMBL/GenBank/DDBJ whole genome shotgun (WGS) entry which is preliminary data.</text>
</comment>
<protein>
    <submittedName>
        <fullName evidence="1">Uncharacterized protein</fullName>
    </submittedName>
</protein>